<dbReference type="KEGG" id="pbt:ING2E5B_0489"/>
<keyword evidence="12" id="KW-0564">Palmitate</keyword>
<feature type="domain" description="Soluble ligand binding" evidence="16">
    <location>
        <begin position="419"/>
        <end position="465"/>
    </location>
</feature>
<dbReference type="GO" id="GO:0009279">
    <property type="term" value="C:cell outer membrane"/>
    <property type="evidence" value="ECO:0007669"/>
    <property type="project" value="UniProtKB-SubCell"/>
</dbReference>
<evidence type="ECO:0000256" key="7">
    <source>
        <dbReference type="ARBA" id="ARBA00022729"/>
    </source>
</evidence>
<keyword evidence="6" id="KW-0812">Transmembrane</keyword>
<evidence type="ECO:0000256" key="5">
    <source>
        <dbReference type="ARBA" id="ARBA00022597"/>
    </source>
</evidence>
<dbReference type="InterPro" id="IPR054765">
    <property type="entry name" value="SLBB_dom"/>
</dbReference>
<evidence type="ECO:0000313" key="19">
    <source>
        <dbReference type="Proteomes" id="UP000032417"/>
    </source>
</evidence>
<feature type="domain" description="Soluble ligand binding" evidence="16">
    <location>
        <begin position="248"/>
        <end position="294"/>
    </location>
</feature>
<name>A0A098BYK0_9BACT</name>
<dbReference type="InterPro" id="IPR003715">
    <property type="entry name" value="Poly_export_N"/>
</dbReference>
<evidence type="ECO:0000256" key="3">
    <source>
        <dbReference type="ARBA" id="ARBA00022448"/>
    </source>
</evidence>
<evidence type="ECO:0000256" key="2">
    <source>
        <dbReference type="ARBA" id="ARBA00009450"/>
    </source>
</evidence>
<dbReference type="PATRIC" id="fig|1562970.3.peg.483"/>
<dbReference type="PANTHER" id="PTHR33619">
    <property type="entry name" value="POLYSACCHARIDE EXPORT PROTEIN GFCE-RELATED"/>
    <property type="match status" value="1"/>
</dbReference>
<evidence type="ECO:0000259" key="15">
    <source>
        <dbReference type="Pfam" id="PF02563"/>
    </source>
</evidence>
<comment type="similarity">
    <text evidence="2">Belongs to the BexD/CtrA/VexA family.</text>
</comment>
<dbReference type="GO" id="GO:0046930">
    <property type="term" value="C:pore complex"/>
    <property type="evidence" value="ECO:0007669"/>
    <property type="project" value="UniProtKB-KW"/>
</dbReference>
<evidence type="ECO:0000256" key="1">
    <source>
        <dbReference type="ARBA" id="ARBA00004571"/>
    </source>
</evidence>
<gene>
    <name evidence="18" type="ORF">ING2E5B_0489</name>
</gene>
<evidence type="ECO:0000256" key="10">
    <source>
        <dbReference type="ARBA" id="ARBA00023114"/>
    </source>
</evidence>
<evidence type="ECO:0000256" key="13">
    <source>
        <dbReference type="ARBA" id="ARBA00023237"/>
    </source>
</evidence>
<keyword evidence="8" id="KW-0625">Polysaccharide transport</keyword>
<evidence type="ECO:0000256" key="11">
    <source>
        <dbReference type="ARBA" id="ARBA00023136"/>
    </source>
</evidence>
<evidence type="ECO:0000256" key="9">
    <source>
        <dbReference type="ARBA" id="ARBA00023065"/>
    </source>
</evidence>
<protein>
    <submittedName>
        <fullName evidence="18">Capsule polysaccharide export protein</fullName>
    </submittedName>
</protein>
<proteinExistence type="inferred from homology"/>
<dbReference type="Proteomes" id="UP000032417">
    <property type="component" value="Chromosome 1"/>
</dbReference>
<keyword evidence="11" id="KW-0472">Membrane</keyword>
<dbReference type="Gene3D" id="3.10.560.10">
    <property type="entry name" value="Outer membrane lipoprotein wza domain like"/>
    <property type="match status" value="6"/>
</dbReference>
<organism evidence="18 19">
    <name type="scientific">Fermentimonas caenicola</name>
    <dbReference type="NCBI Taxonomy" id="1562970"/>
    <lineage>
        <taxon>Bacteria</taxon>
        <taxon>Pseudomonadati</taxon>
        <taxon>Bacteroidota</taxon>
        <taxon>Bacteroidia</taxon>
        <taxon>Bacteroidales</taxon>
        <taxon>Dysgonomonadaceae</taxon>
        <taxon>Fermentimonas</taxon>
    </lineage>
</organism>
<dbReference type="STRING" id="1562970.ING2E5B_0489"/>
<evidence type="ECO:0000313" key="18">
    <source>
        <dbReference type="EMBL" id="CEA15256.1"/>
    </source>
</evidence>
<dbReference type="Pfam" id="PF10531">
    <property type="entry name" value="SLBB"/>
    <property type="match status" value="2"/>
</dbReference>
<accession>A0A098BYK0</accession>
<feature type="domain" description="SLBB" evidence="17">
    <location>
        <begin position="161"/>
        <end position="238"/>
    </location>
</feature>
<keyword evidence="7" id="KW-0732">Signal</keyword>
<evidence type="ECO:0000256" key="8">
    <source>
        <dbReference type="ARBA" id="ARBA00023047"/>
    </source>
</evidence>
<reference evidence="18 19" key="1">
    <citation type="submission" date="2014-08" db="EMBL/GenBank/DDBJ databases">
        <authorList>
            <person name="Wibberg D."/>
        </authorList>
    </citation>
    <scope>NUCLEOTIDE SEQUENCE [LARGE SCALE GENOMIC DNA]</scope>
    <source>
        <strain evidence="19">ING2-E5B</strain>
    </source>
</reference>
<dbReference type="AlphaFoldDB" id="A0A098BYK0"/>
<keyword evidence="4" id="KW-1134">Transmembrane beta strand</keyword>
<evidence type="ECO:0000259" key="17">
    <source>
        <dbReference type="Pfam" id="PF22461"/>
    </source>
</evidence>
<keyword evidence="3" id="KW-0813">Transport</keyword>
<evidence type="ECO:0000256" key="4">
    <source>
        <dbReference type="ARBA" id="ARBA00022452"/>
    </source>
</evidence>
<sequence length="736" mass="81678">MQRLRDQYMGQEAISTGALKSNNSLDGDVLRGEAGFEEAATATEGAVEPGERIYGQNLFSSQNLTFAPNMNMPTPANYVLGAGDQIIIDVWGDSELNVQYTIAPDGHITVPGIGRIQLSGMNVKQAESRIRTQFSTIYSDLDSSEPHTFLAISVGNVRTIKVNVMGEVRTPGTYTLSSFSSAFHAMYAAGGTTRIGSLRNIRIFRAGRQAAEIDLYEYLMKGNSMSDITLQDGDIVMVEPFGILAQATGEVRRPMWYEMKPDETLEDLIRYSGGFSGNAYSASLTLLRSGEEEMEAYTLSQPEYSTFQIKDGDRVEVNNILDEYANMVEITGSVYRPGRYAIGDKIITVRDLLEVALGTTGDAYLQRALLYRENDDLTRSMESFNVSDLMSGRINDITLKKNDLLHIPSVLSLDDRFTVYIGGEVRKPDSYPYADNMRLEDIILQAGGITEAASTARIDVYRRIKDPASTELDVQTSRVETFSLLEGELVSSNPDFRLEPFDQIIVRRSPAYEIQQMVTIEGEVLFEGDYAKISKDERLSSLVNRAGGLTQYAYIKGARLSRRLTADELEKVKESLRIKAQVDQLDTDSLLQQQLEAVDLSTQYVAIDLEKALKNPGGQEDIILREGDVLTIPEYNELVKISGGVLYPNLVTYRKHKKLGYYIDQAGGYSRLALKSKPFVVYMNGEVASGRWAKIEPGCEIIVPERPEREPMSLQGILSLGTSIASIALLISNLVR</sequence>
<dbReference type="GO" id="GO:0015159">
    <property type="term" value="F:polysaccharide transmembrane transporter activity"/>
    <property type="evidence" value="ECO:0007669"/>
    <property type="project" value="InterPro"/>
</dbReference>
<dbReference type="InterPro" id="IPR049712">
    <property type="entry name" value="Poly_export"/>
</dbReference>
<dbReference type="Pfam" id="PF22461">
    <property type="entry name" value="SLBB_2"/>
    <property type="match status" value="1"/>
</dbReference>
<keyword evidence="9" id="KW-0406">Ion transport</keyword>
<evidence type="ECO:0000259" key="16">
    <source>
        <dbReference type="Pfam" id="PF10531"/>
    </source>
</evidence>
<dbReference type="Gene3D" id="3.30.1950.10">
    <property type="entry name" value="wza like domain"/>
    <property type="match status" value="1"/>
</dbReference>
<keyword evidence="5" id="KW-0762">Sugar transport</keyword>
<comment type="subcellular location">
    <subcellularLocation>
        <location evidence="1">Cell outer membrane</location>
        <topology evidence="1">Multi-pass membrane protein</topology>
    </subcellularLocation>
</comment>
<dbReference type="PANTHER" id="PTHR33619:SF3">
    <property type="entry name" value="POLYSACCHARIDE EXPORT PROTEIN GFCE-RELATED"/>
    <property type="match status" value="1"/>
</dbReference>
<evidence type="ECO:0000256" key="6">
    <source>
        <dbReference type="ARBA" id="ARBA00022692"/>
    </source>
</evidence>
<dbReference type="HOGENOM" id="CLU_011447_1_0_10"/>
<keyword evidence="10" id="KW-0626">Porin</keyword>
<dbReference type="GO" id="GO:0015288">
    <property type="term" value="F:porin activity"/>
    <property type="evidence" value="ECO:0007669"/>
    <property type="project" value="UniProtKB-KW"/>
</dbReference>
<dbReference type="InterPro" id="IPR019554">
    <property type="entry name" value="Soluble_ligand-bd"/>
</dbReference>
<keyword evidence="19" id="KW-1185">Reference proteome</keyword>
<keyword evidence="13" id="KW-0998">Cell outer membrane</keyword>
<dbReference type="Pfam" id="PF02563">
    <property type="entry name" value="Poly_export"/>
    <property type="match status" value="1"/>
</dbReference>
<dbReference type="GO" id="GO:0006811">
    <property type="term" value="P:monoatomic ion transport"/>
    <property type="evidence" value="ECO:0007669"/>
    <property type="project" value="UniProtKB-KW"/>
</dbReference>
<feature type="domain" description="Polysaccharide export protein N-terminal" evidence="15">
    <location>
        <begin position="73"/>
        <end position="138"/>
    </location>
</feature>
<dbReference type="EMBL" id="LN515532">
    <property type="protein sequence ID" value="CEA15256.1"/>
    <property type="molecule type" value="Genomic_DNA"/>
</dbReference>
<evidence type="ECO:0000256" key="12">
    <source>
        <dbReference type="ARBA" id="ARBA00023139"/>
    </source>
</evidence>
<keyword evidence="14" id="KW-0449">Lipoprotein</keyword>
<dbReference type="OrthoDB" id="9808948at2"/>
<evidence type="ECO:0000256" key="14">
    <source>
        <dbReference type="ARBA" id="ARBA00023288"/>
    </source>
</evidence>